<feature type="binding site" evidence="1">
    <location>
        <position position="275"/>
    </location>
    <ligand>
        <name>Mg(2+)</name>
        <dbReference type="ChEBI" id="CHEBI:18420"/>
        <label>1</label>
    </ligand>
</feature>
<dbReference type="GO" id="GO:0016787">
    <property type="term" value="F:hydrolase activity"/>
    <property type="evidence" value="ECO:0007669"/>
    <property type="project" value="UniProtKB-KW"/>
</dbReference>
<evidence type="ECO:0000313" key="3">
    <source>
        <dbReference type="EMBL" id="QOY87450.1"/>
    </source>
</evidence>
<protein>
    <submittedName>
        <fullName evidence="3">ADP-ribosylglycohydrolase family protein</fullName>
    </submittedName>
</protein>
<organism evidence="3 4">
    <name type="scientific">Paludibaculum fermentans</name>
    <dbReference type="NCBI Taxonomy" id="1473598"/>
    <lineage>
        <taxon>Bacteria</taxon>
        <taxon>Pseudomonadati</taxon>
        <taxon>Acidobacteriota</taxon>
        <taxon>Terriglobia</taxon>
        <taxon>Bryobacterales</taxon>
        <taxon>Bryobacteraceae</taxon>
        <taxon>Paludibaculum</taxon>
    </lineage>
</organism>
<dbReference type="Pfam" id="PF03747">
    <property type="entry name" value="ADP_ribosyl_GH"/>
    <property type="match status" value="1"/>
</dbReference>
<dbReference type="InterPro" id="IPR036705">
    <property type="entry name" value="Ribosyl_crysJ1_sf"/>
</dbReference>
<evidence type="ECO:0000256" key="1">
    <source>
        <dbReference type="PIRSR" id="PIRSR605502-1"/>
    </source>
</evidence>
<sequence>MRAVLLLFLSCSLYAQSVEDRTRAAFTAQILGANMGFPFEHKPASVQWISDLPATFRGPAPVDDDYYYEIVALRAFEKYGPRLTIQQLGAQWKEDNAGSWGSSEQARLLMQRGIQPPDTGHPRYNRLWFTIGPQFSADIYGMLAPGNPALAARLARYYGRINGWAEAVEGGVFVAAMVSLAYSETDPKQVVEKAAGFIDPRSPYRKALDHFLAMAKAGRNPREIANELEERWHIEYPATNNAVANGALVALSVYFGEGDFLKTVNLAVAAADFTDADCNAASAGAVVGALRGMKGLPPLLVEKLLNRVAGNKMGPLTFDPPVDERISGIALRIMNIARQPLAVPEVKPELFSLEDLTRYWDPRWQLERAGFGGAGGGLGGIRGITYLDNDVLVTWPRDEVRGVVLSTTADLRGGKVMKLEVGAEENRAWRLEIYANNQRLLSKLIEGPAMQTVTQALPAGGPKTVIRLFQHTLVGDKLPSSAHWRKITIGPAAPSR</sequence>
<dbReference type="RefSeq" id="WP_194449119.1">
    <property type="nucleotide sequence ID" value="NZ_CP063849.1"/>
</dbReference>
<keyword evidence="1" id="KW-0460">Magnesium</keyword>
<reference evidence="3 4" key="1">
    <citation type="submission" date="2020-10" db="EMBL/GenBank/DDBJ databases">
        <title>Complete genome sequence of Paludibaculum fermentans P105T, a facultatively anaerobic acidobacterium capable of dissimilatory Fe(III) reduction.</title>
        <authorList>
            <person name="Dedysh S.N."/>
            <person name="Beletsky A.V."/>
            <person name="Kulichevskaya I.S."/>
            <person name="Mardanov A.V."/>
            <person name="Ravin N.V."/>
        </authorList>
    </citation>
    <scope>NUCLEOTIDE SEQUENCE [LARGE SCALE GENOMIC DNA]</scope>
    <source>
        <strain evidence="3 4">P105</strain>
    </source>
</reference>
<accession>A0A7S7NPQ4</accession>
<keyword evidence="3" id="KW-0378">Hydrolase</keyword>
<dbReference type="EMBL" id="CP063849">
    <property type="protein sequence ID" value="QOY87450.1"/>
    <property type="molecule type" value="Genomic_DNA"/>
</dbReference>
<dbReference type="InterPro" id="IPR005502">
    <property type="entry name" value="Ribosyl_crysJ1"/>
</dbReference>
<feature type="chain" id="PRO_5032681036" evidence="2">
    <location>
        <begin position="18"/>
        <end position="496"/>
    </location>
</feature>
<dbReference type="SUPFAM" id="SSF101478">
    <property type="entry name" value="ADP-ribosylglycohydrolase"/>
    <property type="match status" value="1"/>
</dbReference>
<keyword evidence="4" id="KW-1185">Reference proteome</keyword>
<gene>
    <name evidence="3" type="ORF">IRI77_32615</name>
</gene>
<name>A0A7S7NPQ4_PALFE</name>
<keyword evidence="2" id="KW-0732">Signal</keyword>
<evidence type="ECO:0000256" key="2">
    <source>
        <dbReference type="SAM" id="SignalP"/>
    </source>
</evidence>
<dbReference type="KEGG" id="pfer:IRI77_32615"/>
<dbReference type="AlphaFoldDB" id="A0A7S7NPQ4"/>
<dbReference type="Gene3D" id="1.10.4080.10">
    <property type="entry name" value="ADP-ribosylation/Crystallin J1"/>
    <property type="match status" value="1"/>
</dbReference>
<dbReference type="Proteomes" id="UP000593892">
    <property type="component" value="Chromosome"/>
</dbReference>
<dbReference type="GO" id="GO:0046872">
    <property type="term" value="F:metal ion binding"/>
    <property type="evidence" value="ECO:0007669"/>
    <property type="project" value="UniProtKB-KW"/>
</dbReference>
<proteinExistence type="predicted"/>
<feature type="binding site" evidence="1">
    <location>
        <position position="277"/>
    </location>
    <ligand>
        <name>Mg(2+)</name>
        <dbReference type="ChEBI" id="CHEBI:18420"/>
        <label>1</label>
    </ligand>
</feature>
<evidence type="ECO:0000313" key="4">
    <source>
        <dbReference type="Proteomes" id="UP000593892"/>
    </source>
</evidence>
<comment type="cofactor">
    <cofactor evidence="1">
        <name>Mg(2+)</name>
        <dbReference type="ChEBI" id="CHEBI:18420"/>
    </cofactor>
    <text evidence="1">Binds 2 magnesium ions per subunit.</text>
</comment>
<keyword evidence="1" id="KW-0479">Metal-binding</keyword>
<feature type="signal peptide" evidence="2">
    <location>
        <begin position="1"/>
        <end position="17"/>
    </location>
</feature>